<gene>
    <name evidence="1" type="ORF">HEQ75_25325</name>
</gene>
<proteinExistence type="predicted"/>
<name>A0ABX1EAF7_9PROT</name>
<accession>A0ABX1EAF7</accession>
<evidence type="ECO:0000313" key="1">
    <source>
        <dbReference type="EMBL" id="NKC34204.1"/>
    </source>
</evidence>
<comment type="caution">
    <text evidence="1">The sequence shown here is derived from an EMBL/GenBank/DDBJ whole genome shotgun (WGS) entry which is preliminary data.</text>
</comment>
<keyword evidence="2" id="KW-1185">Reference proteome</keyword>
<dbReference type="RefSeq" id="WP_168034919.1">
    <property type="nucleotide sequence ID" value="NZ_JAAVNE010000070.1"/>
</dbReference>
<evidence type="ECO:0000313" key="2">
    <source>
        <dbReference type="Proteomes" id="UP000787635"/>
    </source>
</evidence>
<organism evidence="1 2">
    <name type="scientific">Falsiroseomonas selenitidurans</name>
    <dbReference type="NCBI Taxonomy" id="2716335"/>
    <lineage>
        <taxon>Bacteria</taxon>
        <taxon>Pseudomonadati</taxon>
        <taxon>Pseudomonadota</taxon>
        <taxon>Alphaproteobacteria</taxon>
        <taxon>Acetobacterales</taxon>
        <taxon>Roseomonadaceae</taxon>
        <taxon>Falsiroseomonas</taxon>
    </lineage>
</organism>
<sequence>MLLGAGLPGAPIRLAAAAVTVPESATLLAPGPAEGEAARLAAQAAVALARGLVQAAALRVSVLGGPDGITAANRFASASFRDGPMLLLLPGPAAQAQLVGETRARFEPRHWPAVCGSVQPSLLAGRGPLSATRPVRLALPAAAAAEAGALLALDLLGRPAVPVFGLNGLAAQAAMREGSADALVLSGPACEARARALGLTPWFAFDAVGQPRDPALPGLPALSEVVTDPARPDLLLAAEAAGAALRTRAVLVLPALTSGDVVALWRGAARTWAEDAADAADAGSRRIGADAATVLLTTLCPAPEVALAYRVWLLRRLNFQAG</sequence>
<dbReference type="Proteomes" id="UP000787635">
    <property type="component" value="Unassembled WGS sequence"/>
</dbReference>
<protein>
    <submittedName>
        <fullName evidence="1">Uncharacterized protein</fullName>
    </submittedName>
</protein>
<reference evidence="1 2" key="1">
    <citation type="submission" date="2020-03" db="EMBL/GenBank/DDBJ databases">
        <title>Roseomonas selenitidurans sp. nov. isolated from urban soil.</title>
        <authorList>
            <person name="Liu H."/>
        </authorList>
    </citation>
    <scope>NUCLEOTIDE SEQUENCE [LARGE SCALE GENOMIC DNA]</scope>
    <source>
        <strain evidence="1 2">BU-1</strain>
    </source>
</reference>
<dbReference type="EMBL" id="JAAVNE010000070">
    <property type="protein sequence ID" value="NKC34204.1"/>
    <property type="molecule type" value="Genomic_DNA"/>
</dbReference>